<dbReference type="AlphaFoldDB" id="A0AAE5IRJ2"/>
<dbReference type="PANTHER" id="PTHR34853">
    <property type="match status" value="1"/>
</dbReference>
<dbReference type="InterPro" id="IPR029058">
    <property type="entry name" value="AB_hydrolase_fold"/>
</dbReference>
<evidence type="ECO:0000313" key="2">
    <source>
        <dbReference type="EMBL" id="MBM4630594.1"/>
    </source>
</evidence>
<dbReference type="SUPFAM" id="SSF53474">
    <property type="entry name" value="alpha/beta-Hydrolases"/>
    <property type="match status" value="1"/>
</dbReference>
<dbReference type="Proteomes" id="UP000738270">
    <property type="component" value="Unassembled WGS sequence"/>
</dbReference>
<feature type="signal peptide" evidence="1">
    <location>
        <begin position="1"/>
        <end position="38"/>
    </location>
</feature>
<dbReference type="GO" id="GO:0004806">
    <property type="term" value="F:triacylglycerol lipase activity"/>
    <property type="evidence" value="ECO:0007669"/>
    <property type="project" value="InterPro"/>
</dbReference>
<dbReference type="GO" id="GO:0016042">
    <property type="term" value="P:lipid catabolic process"/>
    <property type="evidence" value="ECO:0007669"/>
    <property type="project" value="InterPro"/>
</dbReference>
<dbReference type="PANTHER" id="PTHR34853:SF1">
    <property type="entry name" value="LIPASE 5"/>
    <property type="match status" value="1"/>
</dbReference>
<evidence type="ECO:0000256" key="1">
    <source>
        <dbReference type="SAM" id="SignalP"/>
    </source>
</evidence>
<dbReference type="PIRSF" id="PIRSF029171">
    <property type="entry name" value="Esterase_LipA"/>
    <property type="match status" value="1"/>
</dbReference>
<comment type="caution">
    <text evidence="3">The sequence shown here is derived from an EMBL/GenBank/DDBJ whole genome shotgun (WGS) entry which is preliminary data.</text>
</comment>
<accession>A0AAE5IRJ2</accession>
<sequence>MSSTPLLPPRRVGPAGRVAAAAAIAIGVLVTAAAPVTAAPAPVAADPDPFYGQPTDVGDHAPGDVLAARRMPALPQFPGTTVWQVQFRSTGSEGRPIAAVTTILVPDVRPPSGPLLSYQHIINALGTHCAPSRTLYTADPDLTIREAPALNIALARGWTVALPDHLGPSSAYGAARLGGQITLDGIRAAQRVPELGLATSPVGMAGYSGGGMATAFAAALAPSYAPELDIVGAAAGGVPMNLGKMARGLGTAPHPAFGLALAAALGLEREYPDRLPVSEQLNAQGLAMRDAVADACTNGILLTGAGHSASEIATTTDLLSSPTAQDVLSDNSIEDYPGVPTAPLFEWHSPTDALIPVDSIDATLQRYCRAGARVESELFPSPDHLTTAVLGAPRALDYLDARFRGEPAPSTC</sequence>
<evidence type="ECO:0000313" key="3">
    <source>
        <dbReference type="EMBL" id="ORM27088.1"/>
    </source>
</evidence>
<dbReference type="InterPro" id="IPR005152">
    <property type="entry name" value="Lipase_secreted"/>
</dbReference>
<keyword evidence="1" id="KW-0732">Signal</keyword>
<protein>
    <submittedName>
        <fullName evidence="3">Lipase</fullName>
    </submittedName>
</protein>
<dbReference type="Pfam" id="PF03583">
    <property type="entry name" value="LIP"/>
    <property type="match status" value="1"/>
</dbReference>
<dbReference type="Gene3D" id="3.40.50.1820">
    <property type="entry name" value="alpha/beta hydrolase"/>
    <property type="match status" value="1"/>
</dbReference>
<dbReference type="Proteomes" id="UP000193518">
    <property type="component" value="Unassembled WGS sequence"/>
</dbReference>
<gene>
    <name evidence="3" type="ORF">A5N68_11380</name>
    <name evidence="2" type="ORF">GS453_28915</name>
</gene>
<dbReference type="RefSeq" id="WP_044990991.1">
    <property type="nucleotide sequence ID" value="NZ_AP025268.1"/>
</dbReference>
<proteinExistence type="predicted"/>
<feature type="chain" id="PRO_5042268362" evidence="1">
    <location>
        <begin position="39"/>
        <end position="412"/>
    </location>
</feature>
<dbReference type="EMBL" id="WUXD01000097">
    <property type="protein sequence ID" value="MBM4630594.1"/>
    <property type="molecule type" value="Genomic_DNA"/>
</dbReference>
<evidence type="ECO:0000313" key="4">
    <source>
        <dbReference type="Proteomes" id="UP000193518"/>
    </source>
</evidence>
<name>A0AAE5IRJ2_RHOHA</name>
<reference evidence="2" key="2">
    <citation type="submission" date="2019-11" db="EMBL/GenBank/DDBJ databases">
        <title>Spread of Macrolides and rifampicin resistant Rhodococcus equi in clinical isolates in the USA.</title>
        <authorList>
            <person name="Alvarez-Narvaez S."/>
            <person name="Huber L."/>
            <person name="Cohen N.D."/>
            <person name="Slovis N."/>
            <person name="Greiter M."/>
            <person name="Giguere S."/>
            <person name="Hart K."/>
        </authorList>
    </citation>
    <scope>NUCLEOTIDE SEQUENCE</scope>
    <source>
        <strain evidence="2">Lh_38</strain>
    </source>
</reference>
<organism evidence="3 4">
    <name type="scientific">Rhodococcus hoagii</name>
    <name type="common">Corynebacterium equii</name>
    <dbReference type="NCBI Taxonomy" id="43767"/>
    <lineage>
        <taxon>Bacteria</taxon>
        <taxon>Bacillati</taxon>
        <taxon>Actinomycetota</taxon>
        <taxon>Actinomycetes</taxon>
        <taxon>Mycobacteriales</taxon>
        <taxon>Nocardiaceae</taxon>
        <taxon>Prescottella</taxon>
    </lineage>
</organism>
<reference evidence="3 4" key="1">
    <citation type="journal article" date="2016" name="Genome Biol. Evol.">
        <title>Pangenome and Phylogenomic Analysis of the Pathogenic Actinobacterium Rhodococcus equi.</title>
        <authorList>
            <person name="Anastasi E."/>
            <person name="MacArthur I."/>
            <person name="Scortti M."/>
            <person name="Alvarez S."/>
            <person name="Giguere S."/>
            <person name="Vazquez-Boland J.A."/>
        </authorList>
    </citation>
    <scope>NUCLEOTIDE SEQUENCE [LARGE SCALE GENOMIC DNA]</scope>
    <source>
        <strain evidence="3 4">PAM1271</strain>
    </source>
</reference>
<dbReference type="EMBL" id="LWIC01000004">
    <property type="protein sequence ID" value="ORM27088.1"/>
    <property type="molecule type" value="Genomic_DNA"/>
</dbReference>
<dbReference type="Gene3D" id="1.10.260.130">
    <property type="match status" value="1"/>
</dbReference>